<feature type="site" description="Histone H3K4me3 binding" evidence="8">
    <location>
        <position position="469"/>
    </location>
</feature>
<feature type="site" description="Histone H3K4me3 binding" evidence="8">
    <location>
        <position position="458"/>
    </location>
</feature>
<feature type="region of interest" description="Disordered" evidence="12">
    <location>
        <begin position="270"/>
        <end position="451"/>
    </location>
</feature>
<dbReference type="Gene3D" id="6.10.140.1740">
    <property type="match status" value="1"/>
</dbReference>
<dbReference type="SMART" id="SM01408">
    <property type="entry name" value="ING"/>
    <property type="match status" value="1"/>
</dbReference>
<evidence type="ECO:0000256" key="5">
    <source>
        <dbReference type="ARBA" id="ARBA00022833"/>
    </source>
</evidence>
<keyword evidence="15" id="KW-1185">Reference proteome</keyword>
<dbReference type="EMBL" id="KI545873">
    <property type="protein sequence ID" value="EST06215.1"/>
    <property type="molecule type" value="Genomic_DNA"/>
</dbReference>
<feature type="binding site" evidence="9">
    <location>
        <position position="483"/>
    </location>
    <ligand>
        <name>Zn(2+)</name>
        <dbReference type="ChEBI" id="CHEBI:29105"/>
        <label>1</label>
    </ligand>
</feature>
<dbReference type="Gene3D" id="3.30.40.10">
    <property type="entry name" value="Zinc/RING finger domain, C3HC4 (zinc finger)"/>
    <property type="match status" value="1"/>
</dbReference>
<evidence type="ECO:0000256" key="10">
    <source>
        <dbReference type="PROSITE-ProRule" id="PRU00146"/>
    </source>
</evidence>
<dbReference type="FunFam" id="3.30.40.10:FF:000535">
    <property type="entry name" value="Chromatin modification-related protein"/>
    <property type="match status" value="1"/>
</dbReference>
<evidence type="ECO:0000256" key="7">
    <source>
        <dbReference type="ARBA" id="ARBA00023242"/>
    </source>
</evidence>
<gene>
    <name evidence="14" type="ORF">PSEUBRA_SCAF3g03704</name>
</gene>
<evidence type="ECO:0000256" key="11">
    <source>
        <dbReference type="RuleBase" id="RU361213"/>
    </source>
</evidence>
<evidence type="ECO:0000256" key="6">
    <source>
        <dbReference type="ARBA" id="ARBA00022853"/>
    </source>
</evidence>
<dbReference type="InterPro" id="IPR019786">
    <property type="entry name" value="Zinc_finger_PHD-type_CS"/>
</dbReference>
<feature type="compositionally biased region" description="Low complexity" evidence="12">
    <location>
        <begin position="412"/>
        <end position="446"/>
    </location>
</feature>
<feature type="site" description="Histone H3K4me3 binding" evidence="8">
    <location>
        <position position="473"/>
    </location>
</feature>
<comment type="domain">
    <text evidence="11">The PHD-type zinc finger mediates the binding to H3K4me3.</text>
</comment>
<feature type="compositionally biased region" description="Low complexity" evidence="12">
    <location>
        <begin position="312"/>
        <end position="327"/>
    </location>
</feature>
<feature type="domain" description="PHD-type" evidence="13">
    <location>
        <begin position="456"/>
        <end position="505"/>
    </location>
</feature>
<feature type="compositionally biased region" description="Low complexity" evidence="12">
    <location>
        <begin position="270"/>
        <end position="289"/>
    </location>
</feature>
<dbReference type="RefSeq" id="XP_016291204.1">
    <property type="nucleotide sequence ID" value="XM_016437641.1"/>
</dbReference>
<dbReference type="GeneID" id="27420319"/>
<accession>V5EM61</accession>
<dbReference type="STRING" id="1365824.V5EM61"/>
<feature type="compositionally biased region" description="Low complexity" evidence="12">
    <location>
        <begin position="361"/>
        <end position="377"/>
    </location>
</feature>
<dbReference type="GO" id="GO:0000785">
    <property type="term" value="C:chromatin"/>
    <property type="evidence" value="ECO:0007669"/>
    <property type="project" value="UniProtKB-ARBA"/>
</dbReference>
<protein>
    <recommendedName>
        <fullName evidence="11">Chromatin modification-related protein</fullName>
    </recommendedName>
</protein>
<keyword evidence="3 9" id="KW-0479">Metal-binding</keyword>
<dbReference type="AlphaFoldDB" id="V5EM61"/>
<dbReference type="GO" id="GO:0006355">
    <property type="term" value="P:regulation of DNA-templated transcription"/>
    <property type="evidence" value="ECO:0007669"/>
    <property type="project" value="TreeGrafter"/>
</dbReference>
<dbReference type="PANTHER" id="PTHR10333:SF42">
    <property type="entry name" value="INHIBITOR OF GROWTH PROTEIN 5"/>
    <property type="match status" value="1"/>
</dbReference>
<comment type="subunit">
    <text evidence="11">Component of an histone acetyltransferase complex. Interacts with H3K4me3 and to a lesser extent with H3K4me2.</text>
</comment>
<feature type="binding site" evidence="9">
    <location>
        <position position="486"/>
    </location>
    <ligand>
        <name>Zn(2+)</name>
        <dbReference type="ChEBI" id="CHEBI:29105"/>
        <label>1</label>
    </ligand>
</feature>
<dbReference type="CDD" id="cd15505">
    <property type="entry name" value="PHD_ING"/>
    <property type="match status" value="1"/>
</dbReference>
<feature type="compositionally biased region" description="Acidic residues" evidence="12">
    <location>
        <begin position="382"/>
        <end position="399"/>
    </location>
</feature>
<comment type="function">
    <text evidence="11">Component of an histone acetyltransferase complex.</text>
</comment>
<proteinExistence type="inferred from homology"/>
<keyword evidence="4 10" id="KW-0863">Zinc-finger</keyword>
<dbReference type="InterPro" id="IPR019787">
    <property type="entry name" value="Znf_PHD-finger"/>
</dbReference>
<dbReference type="SUPFAM" id="SSF57903">
    <property type="entry name" value="FYVE/PHD zinc finger"/>
    <property type="match status" value="1"/>
</dbReference>
<evidence type="ECO:0000313" key="15">
    <source>
        <dbReference type="Proteomes" id="UP000019377"/>
    </source>
</evidence>
<dbReference type="OMA" id="YKMGGED"/>
<feature type="binding site" evidence="9">
    <location>
        <position position="461"/>
    </location>
    <ligand>
        <name>Zn(2+)</name>
        <dbReference type="ChEBI" id="CHEBI:29105"/>
        <label>1</label>
    </ligand>
</feature>
<evidence type="ECO:0000256" key="1">
    <source>
        <dbReference type="ARBA" id="ARBA00004123"/>
    </source>
</evidence>
<dbReference type="PANTHER" id="PTHR10333">
    <property type="entry name" value="INHIBITOR OF GROWTH PROTEIN"/>
    <property type="match status" value="1"/>
</dbReference>
<feature type="binding site" evidence="9">
    <location>
        <position position="472"/>
    </location>
    <ligand>
        <name>Zn(2+)</name>
        <dbReference type="ChEBI" id="CHEBI:29105"/>
        <label>2</label>
    </ligand>
</feature>
<evidence type="ECO:0000256" key="9">
    <source>
        <dbReference type="PIRSR" id="PIRSR628651-51"/>
    </source>
</evidence>
<keyword evidence="5 9" id="KW-0862">Zinc</keyword>
<dbReference type="GO" id="GO:0005634">
    <property type="term" value="C:nucleus"/>
    <property type="evidence" value="ECO:0007669"/>
    <property type="project" value="UniProtKB-SubCell"/>
</dbReference>
<dbReference type="eggNOG" id="KOG1973">
    <property type="taxonomic scope" value="Eukaryota"/>
</dbReference>
<organism evidence="14 15">
    <name type="scientific">Kalmanozyma brasiliensis (strain GHG001)</name>
    <name type="common">Yeast</name>
    <name type="synonym">Pseudozyma brasiliensis</name>
    <dbReference type="NCBI Taxonomy" id="1365824"/>
    <lineage>
        <taxon>Eukaryota</taxon>
        <taxon>Fungi</taxon>
        <taxon>Dikarya</taxon>
        <taxon>Basidiomycota</taxon>
        <taxon>Ustilaginomycotina</taxon>
        <taxon>Ustilaginomycetes</taxon>
        <taxon>Ustilaginales</taxon>
        <taxon>Ustilaginaceae</taxon>
        <taxon>Kalmanozyma</taxon>
    </lineage>
</organism>
<evidence type="ECO:0000313" key="14">
    <source>
        <dbReference type="EMBL" id="EST06215.1"/>
    </source>
</evidence>
<reference evidence="15" key="1">
    <citation type="journal article" date="2013" name="Genome Announc.">
        <title>Draft genome sequence of Pseudozyma brasiliensis sp. nov. strain GHG001, a high producer of endo-1,4-xylanase isolated from an insect pest of sugarcane.</title>
        <authorList>
            <person name="Oliveira J.V.D.C."/>
            <person name="dos Santos R.A.C."/>
            <person name="Borges T.A."/>
            <person name="Riano-Pachon D.M."/>
            <person name="Goldman G.H."/>
        </authorList>
    </citation>
    <scope>NUCLEOTIDE SEQUENCE [LARGE SCALE GENOMIC DNA]</scope>
    <source>
        <strain evidence="15">GHG001</strain>
    </source>
</reference>
<dbReference type="SMART" id="SM00249">
    <property type="entry name" value="PHD"/>
    <property type="match status" value="1"/>
</dbReference>
<evidence type="ECO:0000256" key="4">
    <source>
        <dbReference type="ARBA" id="ARBA00022771"/>
    </source>
</evidence>
<feature type="region of interest" description="Disordered" evidence="12">
    <location>
        <begin position="510"/>
        <end position="530"/>
    </location>
</feature>
<evidence type="ECO:0000259" key="13">
    <source>
        <dbReference type="PROSITE" id="PS50016"/>
    </source>
</evidence>
<feature type="binding site" evidence="9">
    <location>
        <position position="502"/>
    </location>
    <ligand>
        <name>Zn(2+)</name>
        <dbReference type="ChEBI" id="CHEBI:29105"/>
        <label>2</label>
    </ligand>
</feature>
<sequence>MKQPMVVSASAGPSRVQPSTSLLKAGLKNTHPGLGGLPGGVVGPEAAGLDPSGPEHFFVTLAAYADALDALPLDLTRSFSDLRELDAVLGSHLNSLTARLNHLTALIEDPSIDQGQRLLALKEVAEEARAYKMGGEDKIRVALNTAETIISHTDYIDALDSQLDRFAEISTLLNPTKHLKLDQYYVPGALKDRKLVTSLDGPLGAASGSGAGDINGTGGSKKKKVAAHVAAASAAGKSHKAADTASLTGAAAGASGSSNSKKRKAISGAAVAGSSAGGSSKVAKTSAAGKGDEDVKVAANGSGSHKKKTDSSSHASGGSKASASNSNTRLPRAAHAHIGYTEDDEDARAAASRRGADGEEAAASRSRNSRSVRTAAAHRSDDEDEDMDDPDVEDDDEEDTTARAKNRGRTGGRAAATSSRARGAAAASPHIGSASASRADSPASNAGGAGDDADEARYCFCNNVSYGDMIGCDDDDCEREWFHLGCVGLTKPPQGTWYCEACLERRAANGRGGKAKKGKSSGGSKSKVRR</sequence>
<feature type="site" description="Histone H3K4me3 binding" evidence="8">
    <location>
        <position position="481"/>
    </location>
</feature>
<feature type="binding site" evidence="9">
    <location>
        <position position="477"/>
    </location>
    <ligand>
        <name>Zn(2+)</name>
        <dbReference type="ChEBI" id="CHEBI:29105"/>
        <label>2</label>
    </ligand>
</feature>
<evidence type="ECO:0000256" key="8">
    <source>
        <dbReference type="PIRSR" id="PIRSR628651-50"/>
    </source>
</evidence>
<dbReference type="InterPro" id="IPR013083">
    <property type="entry name" value="Znf_RING/FYVE/PHD"/>
</dbReference>
<dbReference type="GO" id="GO:0008270">
    <property type="term" value="F:zinc ion binding"/>
    <property type="evidence" value="ECO:0007669"/>
    <property type="project" value="UniProtKB-KW"/>
</dbReference>
<name>V5EM61_KALBG</name>
<dbReference type="PROSITE" id="PS50016">
    <property type="entry name" value="ZF_PHD_2"/>
    <property type="match status" value="1"/>
</dbReference>
<feature type="binding site" evidence="9">
    <location>
        <position position="499"/>
    </location>
    <ligand>
        <name>Zn(2+)</name>
        <dbReference type="ChEBI" id="CHEBI:29105"/>
        <label>2</label>
    </ligand>
</feature>
<dbReference type="GO" id="GO:0006325">
    <property type="term" value="P:chromatin organization"/>
    <property type="evidence" value="ECO:0007669"/>
    <property type="project" value="UniProtKB-KW"/>
</dbReference>
<comment type="similarity">
    <text evidence="2 11">Belongs to the ING family.</text>
</comment>
<dbReference type="InterPro" id="IPR001965">
    <property type="entry name" value="Znf_PHD"/>
</dbReference>
<feature type="binding site" evidence="9">
    <location>
        <position position="459"/>
    </location>
    <ligand>
        <name>Zn(2+)</name>
        <dbReference type="ChEBI" id="CHEBI:29105"/>
        <label>1</label>
    </ligand>
</feature>
<dbReference type="CDD" id="cd16859">
    <property type="entry name" value="ING_ING4_5"/>
    <property type="match status" value="1"/>
</dbReference>
<dbReference type="OrthoDB" id="2505961at2759"/>
<comment type="subcellular location">
    <subcellularLocation>
        <location evidence="1 11">Nucleus</location>
    </subcellularLocation>
</comment>
<dbReference type="Pfam" id="PF12998">
    <property type="entry name" value="ING"/>
    <property type="match status" value="1"/>
</dbReference>
<dbReference type="InterPro" id="IPR028651">
    <property type="entry name" value="ING_fam"/>
</dbReference>
<dbReference type="PROSITE" id="PS01359">
    <property type="entry name" value="ZF_PHD_1"/>
    <property type="match status" value="1"/>
</dbReference>
<evidence type="ECO:0000256" key="12">
    <source>
        <dbReference type="SAM" id="MobiDB-lite"/>
    </source>
</evidence>
<dbReference type="InterPro" id="IPR024610">
    <property type="entry name" value="ING_N_histone-binding"/>
</dbReference>
<dbReference type="Proteomes" id="UP000019377">
    <property type="component" value="Unassembled WGS sequence"/>
</dbReference>
<dbReference type="InterPro" id="IPR011011">
    <property type="entry name" value="Znf_FYVE_PHD"/>
</dbReference>
<keyword evidence="7 11" id="KW-0539">Nucleus</keyword>
<evidence type="ECO:0000256" key="2">
    <source>
        <dbReference type="ARBA" id="ARBA00010210"/>
    </source>
</evidence>
<evidence type="ECO:0000256" key="3">
    <source>
        <dbReference type="ARBA" id="ARBA00022723"/>
    </source>
</evidence>
<keyword evidence="6 11" id="KW-0156">Chromatin regulator</keyword>
<dbReference type="HOGENOM" id="CLU_006204_2_0_1"/>